<dbReference type="EMBL" id="CCKQ01001853">
    <property type="protein sequence ID" value="CDW72950.1"/>
    <property type="molecule type" value="Genomic_DNA"/>
</dbReference>
<keyword evidence="2" id="KW-1185">Reference proteome</keyword>
<accession>A0A077ZUI0</accession>
<gene>
    <name evidence="1" type="primary">Contig9231.g9872</name>
    <name evidence="1" type="ORF">STYLEM_1918</name>
</gene>
<organism evidence="1 2">
    <name type="scientific">Stylonychia lemnae</name>
    <name type="common">Ciliate</name>
    <dbReference type="NCBI Taxonomy" id="5949"/>
    <lineage>
        <taxon>Eukaryota</taxon>
        <taxon>Sar</taxon>
        <taxon>Alveolata</taxon>
        <taxon>Ciliophora</taxon>
        <taxon>Intramacronucleata</taxon>
        <taxon>Spirotrichea</taxon>
        <taxon>Stichotrichia</taxon>
        <taxon>Sporadotrichida</taxon>
        <taxon>Oxytrichidae</taxon>
        <taxon>Stylonychinae</taxon>
        <taxon>Stylonychia</taxon>
    </lineage>
</organism>
<name>A0A077ZUI0_STYLE</name>
<dbReference type="Proteomes" id="UP000039865">
    <property type="component" value="Unassembled WGS sequence"/>
</dbReference>
<evidence type="ECO:0000313" key="1">
    <source>
        <dbReference type="EMBL" id="CDW72950.1"/>
    </source>
</evidence>
<sequence>MIPYFKANLLNVQNAPEKNDIDKIGSYLKKIIDCKDHSKIDRRILKYIDLSDHDQELKVKTVDNKITAQTHHVVTRNQFGVVKLILNLL</sequence>
<proteinExistence type="predicted"/>
<dbReference type="InParanoid" id="A0A077ZUI0"/>
<evidence type="ECO:0000313" key="2">
    <source>
        <dbReference type="Proteomes" id="UP000039865"/>
    </source>
</evidence>
<reference evidence="1 2" key="1">
    <citation type="submission" date="2014-06" db="EMBL/GenBank/DDBJ databases">
        <authorList>
            <person name="Swart Estienne"/>
        </authorList>
    </citation>
    <scope>NUCLEOTIDE SEQUENCE [LARGE SCALE GENOMIC DNA]</scope>
    <source>
        <strain evidence="1 2">130c</strain>
    </source>
</reference>
<protein>
    <submittedName>
        <fullName evidence="1">Uncharacterized protein</fullName>
    </submittedName>
</protein>
<dbReference type="AlphaFoldDB" id="A0A077ZUI0"/>